<dbReference type="SMART" id="SM00434">
    <property type="entry name" value="TOP4c"/>
    <property type="match status" value="1"/>
</dbReference>
<comment type="catalytic activity">
    <reaction evidence="1 9 10">
        <text>ATP-dependent breakage, passage and rejoining of double-stranded DNA.</text>
        <dbReference type="EC" id="5.6.2.2"/>
    </reaction>
</comment>
<keyword evidence="6 9" id="KW-0238">DNA-binding</keyword>
<feature type="active site" description="O-(5'-phospho-DNA)-tyrosine intermediate" evidence="9 10">
    <location>
        <position position="135"/>
    </location>
</feature>
<keyword evidence="3 9" id="KW-0547">Nucleotide-binding</keyword>
<keyword evidence="7 9" id="KW-0413">Isomerase</keyword>
<dbReference type="PATRIC" id="fig|1619044.3.peg.369"/>
<dbReference type="HAMAP" id="MF_01897">
    <property type="entry name" value="GyrA"/>
    <property type="match status" value="1"/>
</dbReference>
<dbReference type="FunFam" id="3.30.1360.40:FF:000002">
    <property type="entry name" value="DNA gyrase subunit A"/>
    <property type="match status" value="1"/>
</dbReference>
<dbReference type="Pfam" id="PF03989">
    <property type="entry name" value="DNA_gyraseA_C"/>
    <property type="match status" value="6"/>
</dbReference>
<dbReference type="FunFam" id="1.10.268.10:FF:000001">
    <property type="entry name" value="DNA gyrase subunit A"/>
    <property type="match status" value="1"/>
</dbReference>
<dbReference type="GO" id="GO:0006265">
    <property type="term" value="P:DNA topological change"/>
    <property type="evidence" value="ECO:0007669"/>
    <property type="project" value="UniProtKB-UniRule"/>
</dbReference>
<comment type="subcellular location">
    <subcellularLocation>
        <location evidence="9">Cytoplasm</location>
    </subcellularLocation>
</comment>
<keyword evidence="11" id="KW-0175">Coiled coil</keyword>
<protein>
    <recommendedName>
        <fullName evidence="9">DNA gyrase subunit A</fullName>
        <ecNumber evidence="9">5.6.2.2</ecNumber>
    </recommendedName>
</protein>
<evidence type="ECO:0000313" key="13">
    <source>
        <dbReference type="EMBL" id="KKW42759.1"/>
    </source>
</evidence>
<evidence type="ECO:0000256" key="6">
    <source>
        <dbReference type="ARBA" id="ARBA00023125"/>
    </source>
</evidence>
<gene>
    <name evidence="9" type="primary">gyrA</name>
    <name evidence="13" type="ORF">UY92_C0004G0095</name>
</gene>
<dbReference type="PANTHER" id="PTHR43493">
    <property type="entry name" value="DNA GYRASE/TOPOISOMERASE SUBUNIT A"/>
    <property type="match status" value="1"/>
</dbReference>
<dbReference type="InterPro" id="IPR013760">
    <property type="entry name" value="Topo_IIA-like_dom_sf"/>
</dbReference>
<comment type="subunit">
    <text evidence="9">Heterotetramer, composed of two GyrA and two GyrB chains. In the heterotetramer, GyrA contains the active site tyrosine that forms a transient covalent intermediate with DNA, while GyrB binds cofactors and catalyzes ATP hydrolysis.</text>
</comment>
<dbReference type="Gene3D" id="3.90.199.10">
    <property type="entry name" value="Topoisomerase II, domain 5"/>
    <property type="match status" value="1"/>
</dbReference>
<evidence type="ECO:0000256" key="7">
    <source>
        <dbReference type="ARBA" id="ARBA00023235"/>
    </source>
</evidence>
<keyword evidence="5 9" id="KW-0799">Topoisomerase</keyword>
<evidence type="ECO:0000256" key="11">
    <source>
        <dbReference type="SAM" id="Coils"/>
    </source>
</evidence>
<dbReference type="Gene3D" id="3.30.1360.40">
    <property type="match status" value="1"/>
</dbReference>
<dbReference type="GO" id="GO:0034335">
    <property type="term" value="F:DNA negative supercoiling activity"/>
    <property type="evidence" value="ECO:0007669"/>
    <property type="project" value="UniProtKB-ARBA"/>
</dbReference>
<dbReference type="GO" id="GO:0005737">
    <property type="term" value="C:cytoplasm"/>
    <property type="evidence" value="ECO:0007669"/>
    <property type="project" value="UniProtKB-SubCell"/>
</dbReference>
<comment type="similarity">
    <text evidence="2 9">Belongs to the type II topoisomerase GyrA/ParC subunit family.</text>
</comment>
<dbReference type="FunFam" id="2.120.10.90:FF:000005">
    <property type="entry name" value="DNA topoisomerase 4 subunit A"/>
    <property type="match status" value="1"/>
</dbReference>
<dbReference type="Pfam" id="PF00521">
    <property type="entry name" value="DNA_topoisoIV"/>
    <property type="match status" value="1"/>
</dbReference>
<dbReference type="CDD" id="cd00187">
    <property type="entry name" value="TOP4c"/>
    <property type="match status" value="1"/>
</dbReference>
<evidence type="ECO:0000256" key="2">
    <source>
        <dbReference type="ARBA" id="ARBA00008263"/>
    </source>
</evidence>
<name>A0A0G2BB64_9BACT</name>
<keyword evidence="4 9" id="KW-0067">ATP-binding</keyword>
<dbReference type="InterPro" id="IPR050220">
    <property type="entry name" value="Type_II_DNA_Topoisomerases"/>
</dbReference>
<feature type="short sequence motif" description="GyrA-box" evidence="9">
    <location>
        <begin position="540"/>
        <end position="546"/>
    </location>
</feature>
<dbReference type="NCBIfam" id="NF004043">
    <property type="entry name" value="PRK05560.1"/>
    <property type="match status" value="1"/>
</dbReference>
<dbReference type="EC" id="5.6.2.2" evidence="9"/>
<dbReference type="NCBIfam" id="TIGR01063">
    <property type="entry name" value="gyrA"/>
    <property type="match status" value="1"/>
</dbReference>
<dbReference type="InterPro" id="IPR002205">
    <property type="entry name" value="Topo_IIA_dom_A"/>
</dbReference>
<comment type="subunit">
    <text evidence="8">Heterotetramer composed of ParC and ParE.</text>
</comment>
<dbReference type="Gene3D" id="1.10.268.10">
    <property type="entry name" value="Topoisomerase, domain 3"/>
    <property type="match status" value="1"/>
</dbReference>
<evidence type="ECO:0000256" key="1">
    <source>
        <dbReference type="ARBA" id="ARBA00000185"/>
    </source>
</evidence>
<dbReference type="PROSITE" id="PS52040">
    <property type="entry name" value="TOPO_IIA"/>
    <property type="match status" value="1"/>
</dbReference>
<dbReference type="InterPro" id="IPR013757">
    <property type="entry name" value="Topo_IIA_A_a_sf"/>
</dbReference>
<dbReference type="NCBIfam" id="NF004044">
    <property type="entry name" value="PRK05561.1"/>
    <property type="match status" value="1"/>
</dbReference>
<dbReference type="InterPro" id="IPR013758">
    <property type="entry name" value="Topo_IIA_A/C_ab"/>
</dbReference>
<dbReference type="STRING" id="1619044.UY92_C0004G0095"/>
<evidence type="ECO:0000256" key="9">
    <source>
        <dbReference type="HAMAP-Rule" id="MF_01897"/>
    </source>
</evidence>
<reference evidence="13 14" key="1">
    <citation type="journal article" date="2015" name="Nature">
        <title>rRNA introns, odd ribosomes, and small enigmatic genomes across a large radiation of phyla.</title>
        <authorList>
            <person name="Brown C.T."/>
            <person name="Hug L.A."/>
            <person name="Thomas B.C."/>
            <person name="Sharon I."/>
            <person name="Castelle C.J."/>
            <person name="Singh A."/>
            <person name="Wilkins M.J."/>
            <person name="Williams K.H."/>
            <person name="Banfield J.F."/>
        </authorList>
    </citation>
    <scope>NUCLEOTIDE SEQUENCE [LARGE SCALE GENOMIC DNA]</scope>
</reference>
<dbReference type="AlphaFoldDB" id="A0A0G2BB64"/>
<dbReference type="InterPro" id="IPR035516">
    <property type="entry name" value="Gyrase/topoIV_suA_C"/>
</dbReference>
<dbReference type="InterPro" id="IPR006691">
    <property type="entry name" value="GyrA/parC_rep"/>
</dbReference>
<dbReference type="Gene3D" id="2.120.10.90">
    <property type="entry name" value="DNA gyrase/topoisomerase IV, subunit A, C-terminal"/>
    <property type="match status" value="1"/>
</dbReference>
<dbReference type="EMBL" id="LCRX01000004">
    <property type="protein sequence ID" value="KKW42759.1"/>
    <property type="molecule type" value="Genomic_DNA"/>
</dbReference>
<dbReference type="Proteomes" id="UP000033870">
    <property type="component" value="Unassembled WGS sequence"/>
</dbReference>
<comment type="function">
    <text evidence="9">A type II topoisomerase that negatively supercoils closed circular double-stranded (ds) DNA in an ATP-dependent manner to modulate DNA topology and maintain chromosomes in an underwound state. Negative supercoiling favors strand separation, and DNA replication, transcription, recombination and repair, all of which involve strand separation. Also able to catalyze the interconversion of other topological isomers of dsDNA rings, including catenanes and knotted rings. Type II topoisomerases break and join 2 DNA strands simultaneously in an ATP-dependent manner.</text>
</comment>
<evidence type="ECO:0000313" key="14">
    <source>
        <dbReference type="Proteomes" id="UP000033870"/>
    </source>
</evidence>
<evidence type="ECO:0000256" key="10">
    <source>
        <dbReference type="PROSITE-ProRule" id="PRU01384"/>
    </source>
</evidence>
<dbReference type="SUPFAM" id="SSF101904">
    <property type="entry name" value="GyrA/ParC C-terminal domain-like"/>
    <property type="match status" value="1"/>
</dbReference>
<accession>A0A0G2BB64</accession>
<dbReference type="GO" id="GO:0009330">
    <property type="term" value="C:DNA topoisomerase type II (double strand cut, ATP-hydrolyzing) complex"/>
    <property type="evidence" value="ECO:0007669"/>
    <property type="project" value="TreeGrafter"/>
</dbReference>
<feature type="domain" description="Topo IIA-type catalytic" evidence="12">
    <location>
        <begin position="47"/>
        <end position="513"/>
    </location>
</feature>
<dbReference type="FunFam" id="3.90.199.10:FF:000001">
    <property type="entry name" value="DNA gyrase subunit A"/>
    <property type="match status" value="1"/>
</dbReference>
<comment type="miscellaneous">
    <text evidence="9">Few gyrases are as efficient as E.coli at forming negative supercoils. Not all organisms have 2 type II topoisomerases; in organisms with a single type II topoisomerase this enzyme also has to decatenate newly replicated chromosomes.</text>
</comment>
<sequence length="835" mass="93420">MPKSAVRPKEPANPSLSIGKVEPINLVDEMKTSYLDYAMSVIVSRALPDVRDGLKPVHRRILYAMWNIGLKHTSKFRKSAHVVGEVMAKYHPHGDSAIYDSLVRMAQDFNMRFPLVFGQGNFGSMDGDSPAAMRYTEAKLTKIAEELLLDIDKNTVDFIPTYDGSHKEPRVLPTKLPNLLLNGSMGIAVGMATNIPPHNLGELCDGITHLIDDPKATVEELLHFIPGPDFPTGGIIYNKKDIAAAYATGRGGIVVRAKTEIQEGKGDQFRIIVNEIPYQVNKASLLEKIAELVQEKKIDGIRDLRDESNKEGVRIVIELKKDSYPKKILNRLFQMTDLQTTFHLNMLALVDGLQPRVLNLKTILEEYVKHRQEIVRRRTEFDLARAEERAHILEGLKKALDKIDLIINTIRASKDKEEAKTNLMAKFKFTDRQTVAILEMKLQQLANLERKKIEEELAGKLALIKELQSILASAKKMLEIIKQEVVAIKRDYDNPRRTQIVAHGVKEFSIEDLVPNEPTIIMATKDGYIKRMPVDTFRTQGRGGKGVIGLTTKEEDVIEHLISTNTHDNMLFFTNRGRVFQLRAYDIPVASRTAKGQALVNFLQLAPNEQVSAILSMADMSQYKYLVMVTNKGTIKKTELDDFKNVRRSGLIALKLRPDDMLEWVRPSGGKDDIMIVTALGQAIRFKEHDVRDMGRTASGVRGVRLKSNDHVIGMDVVSPDLVKKKVLELLVVAENGLGKRTDVGEYKVQGRSGSGIKTMNVTDKTGPIINARVINTTDKQDLLLISVKGQVVRTPLKSVPSLGRATQGVRIMRFKEDGDRVANITLLEDGAEAD</sequence>
<keyword evidence="9" id="KW-0963">Cytoplasm</keyword>
<evidence type="ECO:0000256" key="4">
    <source>
        <dbReference type="ARBA" id="ARBA00022840"/>
    </source>
</evidence>
<dbReference type="GO" id="GO:0005694">
    <property type="term" value="C:chromosome"/>
    <property type="evidence" value="ECO:0007669"/>
    <property type="project" value="InterPro"/>
</dbReference>
<dbReference type="GO" id="GO:0006261">
    <property type="term" value="P:DNA-templated DNA replication"/>
    <property type="evidence" value="ECO:0007669"/>
    <property type="project" value="UniProtKB-UniRule"/>
</dbReference>
<comment type="caution">
    <text evidence="13">The sequence shown here is derived from an EMBL/GenBank/DDBJ whole genome shotgun (WGS) entry which is preliminary data.</text>
</comment>
<proteinExistence type="inferred from homology"/>
<organism evidence="13 14">
    <name type="scientific">Candidatus Magasanikbacteria bacterium GW2011_GWA2_56_11</name>
    <dbReference type="NCBI Taxonomy" id="1619044"/>
    <lineage>
        <taxon>Bacteria</taxon>
        <taxon>Candidatus Magasanikiibacteriota</taxon>
    </lineage>
</organism>
<dbReference type="SUPFAM" id="SSF56719">
    <property type="entry name" value="Type II DNA topoisomerase"/>
    <property type="match status" value="1"/>
</dbReference>
<dbReference type="GO" id="GO:0005524">
    <property type="term" value="F:ATP binding"/>
    <property type="evidence" value="ECO:0007669"/>
    <property type="project" value="UniProtKB-UniRule"/>
</dbReference>
<evidence type="ECO:0000256" key="5">
    <source>
        <dbReference type="ARBA" id="ARBA00023029"/>
    </source>
</evidence>
<evidence type="ECO:0000259" key="12">
    <source>
        <dbReference type="PROSITE" id="PS52040"/>
    </source>
</evidence>
<dbReference type="InterPro" id="IPR005743">
    <property type="entry name" value="GyrA"/>
</dbReference>
<evidence type="ECO:0000256" key="3">
    <source>
        <dbReference type="ARBA" id="ARBA00022741"/>
    </source>
</evidence>
<evidence type="ECO:0000256" key="8">
    <source>
        <dbReference type="ARBA" id="ARBA00063644"/>
    </source>
</evidence>
<dbReference type="PANTHER" id="PTHR43493:SF5">
    <property type="entry name" value="DNA GYRASE SUBUNIT A, CHLOROPLASTIC_MITOCHONDRIAL"/>
    <property type="match status" value="1"/>
</dbReference>
<feature type="coiled-coil region" evidence="11">
    <location>
        <begin position="438"/>
        <end position="491"/>
    </location>
</feature>
<dbReference type="GO" id="GO:0003677">
    <property type="term" value="F:DNA binding"/>
    <property type="evidence" value="ECO:0007669"/>
    <property type="project" value="UniProtKB-UniRule"/>
</dbReference>